<reference evidence="2" key="1">
    <citation type="journal article" date="2022" name="Int. J. Mol. Sci.">
        <title>Draft Genome of Tanacetum Coccineum: Genomic Comparison of Closely Related Tanacetum-Family Plants.</title>
        <authorList>
            <person name="Yamashiro T."/>
            <person name="Shiraishi A."/>
            <person name="Nakayama K."/>
            <person name="Satake H."/>
        </authorList>
    </citation>
    <scope>NUCLEOTIDE SEQUENCE</scope>
</reference>
<protein>
    <submittedName>
        <fullName evidence="2">Uncharacterized protein</fullName>
    </submittedName>
</protein>
<feature type="compositionally biased region" description="Low complexity" evidence="1">
    <location>
        <begin position="292"/>
        <end position="301"/>
    </location>
</feature>
<keyword evidence="3" id="KW-1185">Reference proteome</keyword>
<evidence type="ECO:0000256" key="1">
    <source>
        <dbReference type="SAM" id="MobiDB-lite"/>
    </source>
</evidence>
<comment type="caution">
    <text evidence="2">The sequence shown here is derived from an EMBL/GenBank/DDBJ whole genome shotgun (WGS) entry which is preliminary data.</text>
</comment>
<feature type="region of interest" description="Disordered" evidence="1">
    <location>
        <begin position="379"/>
        <end position="469"/>
    </location>
</feature>
<dbReference type="Proteomes" id="UP001151760">
    <property type="component" value="Unassembled WGS sequence"/>
</dbReference>
<reference evidence="2" key="2">
    <citation type="submission" date="2022-01" db="EMBL/GenBank/DDBJ databases">
        <authorList>
            <person name="Yamashiro T."/>
            <person name="Shiraishi A."/>
            <person name="Satake H."/>
            <person name="Nakayama K."/>
        </authorList>
    </citation>
    <scope>NUCLEOTIDE SEQUENCE</scope>
</reference>
<evidence type="ECO:0000313" key="2">
    <source>
        <dbReference type="EMBL" id="GJS82392.1"/>
    </source>
</evidence>
<gene>
    <name evidence="2" type="ORF">Tco_0748933</name>
</gene>
<feature type="region of interest" description="Disordered" evidence="1">
    <location>
        <begin position="258"/>
        <end position="317"/>
    </location>
</feature>
<accession>A0ABQ4YZZ5</accession>
<organism evidence="2 3">
    <name type="scientific">Tanacetum coccineum</name>
    <dbReference type="NCBI Taxonomy" id="301880"/>
    <lineage>
        <taxon>Eukaryota</taxon>
        <taxon>Viridiplantae</taxon>
        <taxon>Streptophyta</taxon>
        <taxon>Embryophyta</taxon>
        <taxon>Tracheophyta</taxon>
        <taxon>Spermatophyta</taxon>
        <taxon>Magnoliopsida</taxon>
        <taxon>eudicotyledons</taxon>
        <taxon>Gunneridae</taxon>
        <taxon>Pentapetalae</taxon>
        <taxon>asterids</taxon>
        <taxon>campanulids</taxon>
        <taxon>Asterales</taxon>
        <taxon>Asteraceae</taxon>
        <taxon>Asteroideae</taxon>
        <taxon>Anthemideae</taxon>
        <taxon>Anthemidinae</taxon>
        <taxon>Tanacetum</taxon>
    </lineage>
</organism>
<dbReference type="EMBL" id="BQNB010010821">
    <property type="protein sequence ID" value="GJS82392.1"/>
    <property type="molecule type" value="Genomic_DNA"/>
</dbReference>
<feature type="compositionally biased region" description="Basic residues" evidence="1">
    <location>
        <begin position="304"/>
        <end position="317"/>
    </location>
</feature>
<name>A0ABQ4YZZ5_9ASTR</name>
<proteinExistence type="predicted"/>
<evidence type="ECO:0000313" key="3">
    <source>
        <dbReference type="Proteomes" id="UP001151760"/>
    </source>
</evidence>
<sequence length="469" mass="52379">MADANINAHEVPVVADSPPTHLDEQILPLDILKNTNFFKDFTASSIIPTIYIQQFWDTIRFDKDKGYSCQLDEQRFYLTKSTLKEALLLPQDNNNFTPPPNFNTIISFVNDLGYPNVVRTLSGVVTNDMYQPWRALATIINLCLTGKTSAFERPRALVLQILWGVVNRALKGYGKNLLSSKHKFHKRPGSPLNLPYEDSALGYLKFSFKNTKRVRFGMEILDTFISENIRTATYYPEYVAKVAKYQWYLTGEVVSDDEAPATKPAKGAKPKTTTKPKPQSPIITPVAKLVASKISKSTSSQPPKPKHALAKPQKKKRKLVLNATKALSQSKHSKAGKVSKKRKLQSTLQLVDEFVDEGVPADEPRFGDEEVDMRKAVEESLKDAYDAPRGPLPPVVIREPEPGKYEPLLEVQGKGKEKRRTPIPTVPSSRKESSSLYVELGLTNSKTESDNEASYEGQAGSDPGKQVED</sequence>